<feature type="compositionally biased region" description="Polar residues" evidence="8">
    <location>
        <begin position="76"/>
        <end position="88"/>
    </location>
</feature>
<feature type="compositionally biased region" description="Low complexity" evidence="8">
    <location>
        <begin position="327"/>
        <end position="336"/>
    </location>
</feature>
<dbReference type="GO" id="GO:0008270">
    <property type="term" value="F:zinc ion binding"/>
    <property type="evidence" value="ECO:0007669"/>
    <property type="project" value="UniProtKB-KW"/>
</dbReference>
<feature type="compositionally biased region" description="Basic residues" evidence="8">
    <location>
        <begin position="116"/>
        <end position="134"/>
    </location>
</feature>
<evidence type="ECO:0000256" key="1">
    <source>
        <dbReference type="ARBA" id="ARBA00004123"/>
    </source>
</evidence>
<dbReference type="PROSITE" id="PS51916">
    <property type="entry name" value="DEUBAD"/>
    <property type="match status" value="1"/>
</dbReference>
<keyword evidence="6" id="KW-0804">Transcription</keyword>
<protein>
    <submittedName>
        <fullName evidence="10">Asx homology domain-containing protein</fullName>
    </submittedName>
</protein>
<feature type="domain" description="DEUBAD" evidence="9">
    <location>
        <begin position="145"/>
        <end position="265"/>
    </location>
</feature>
<accession>A0AAJ0BMM3</accession>
<sequence length="336" mass="36493">MSQSSGISRLSSPPDSLFRPSSEEEPDADDDRIPAPRSSRKTQNQNQTKRPILEQLIEMEEHAAAVEAAAVAETASPQQDQQPPSTVPTKRKASDQGRKNNSASSKAPRRSVSSSSKKKPASSTKPKPKPRKSKIPSVAFALTDPKSPLAKADIRAILMHPLSWSSLTPPEQHEILTLFPDPQKNILPADPTTSTPSTPRPNLTSLSNDDNYRNDCARYAENLSLGRHDPEWLRQAWVAHERHRAGDFDEYLEKDFESTWGETYPVEHRALVESSRTSTTAPLPPRISDLENLTLVSSKSTASPPASASAGGGAAAAADGEEEEEVGMPSPVVVDE</sequence>
<keyword evidence="3" id="KW-0863">Zinc-finger</keyword>
<evidence type="ECO:0000256" key="2">
    <source>
        <dbReference type="ARBA" id="ARBA00022723"/>
    </source>
</evidence>
<feature type="compositionally biased region" description="Low complexity" evidence="8">
    <location>
        <begin position="65"/>
        <end position="75"/>
    </location>
</feature>
<reference evidence="10" key="1">
    <citation type="submission" date="2023-06" db="EMBL/GenBank/DDBJ databases">
        <title>Genome-scale phylogeny and comparative genomics of the fungal order Sordariales.</title>
        <authorList>
            <consortium name="Lawrence Berkeley National Laboratory"/>
            <person name="Hensen N."/>
            <person name="Bonometti L."/>
            <person name="Westerberg I."/>
            <person name="Brannstrom I.O."/>
            <person name="Guillou S."/>
            <person name="Cros-Aarteil S."/>
            <person name="Calhoun S."/>
            <person name="Haridas S."/>
            <person name="Kuo A."/>
            <person name="Mondo S."/>
            <person name="Pangilinan J."/>
            <person name="Riley R."/>
            <person name="Labutti K."/>
            <person name="Andreopoulos B."/>
            <person name="Lipzen A."/>
            <person name="Chen C."/>
            <person name="Yanf M."/>
            <person name="Daum C."/>
            <person name="Ng V."/>
            <person name="Clum A."/>
            <person name="Steindorff A."/>
            <person name="Ohm R."/>
            <person name="Martin F."/>
            <person name="Silar P."/>
            <person name="Natvig D."/>
            <person name="Lalanne C."/>
            <person name="Gautier V."/>
            <person name="Ament-Velasquez S.L."/>
            <person name="Kruys A."/>
            <person name="Hutchinson M.I."/>
            <person name="Powell A.J."/>
            <person name="Barry K."/>
            <person name="Miller A.N."/>
            <person name="Grigoriev I.V."/>
            <person name="Debuchy R."/>
            <person name="Gladieux P."/>
            <person name="Thoren M.H."/>
            <person name="Johannesson H."/>
        </authorList>
    </citation>
    <scope>NUCLEOTIDE SEQUENCE</scope>
    <source>
        <strain evidence="10">PSN4</strain>
    </source>
</reference>
<feature type="compositionally biased region" description="Low complexity" evidence="8">
    <location>
        <begin position="296"/>
        <end position="309"/>
    </location>
</feature>
<dbReference type="InterPro" id="IPR028020">
    <property type="entry name" value="ASX_DEUBAD_dom"/>
</dbReference>
<evidence type="ECO:0000259" key="9">
    <source>
        <dbReference type="PROSITE" id="PS51916"/>
    </source>
</evidence>
<feature type="region of interest" description="Disordered" evidence="8">
    <location>
        <begin position="1"/>
        <end position="146"/>
    </location>
</feature>
<dbReference type="Proteomes" id="UP001239445">
    <property type="component" value="Unassembled WGS sequence"/>
</dbReference>
<evidence type="ECO:0000313" key="10">
    <source>
        <dbReference type="EMBL" id="KAK1760765.1"/>
    </source>
</evidence>
<keyword evidence="11" id="KW-1185">Reference proteome</keyword>
<gene>
    <name evidence="10" type="ORF">QBC47DRAFT_368144</name>
</gene>
<proteinExistence type="predicted"/>
<dbReference type="AlphaFoldDB" id="A0AAJ0BMM3"/>
<feature type="compositionally biased region" description="Low complexity" evidence="8">
    <location>
        <begin position="102"/>
        <end position="115"/>
    </location>
</feature>
<feature type="region of interest" description="Disordered" evidence="8">
    <location>
        <begin position="294"/>
        <end position="336"/>
    </location>
</feature>
<feature type="compositionally biased region" description="Low complexity" evidence="8">
    <location>
        <begin position="187"/>
        <end position="207"/>
    </location>
</feature>
<evidence type="ECO:0000256" key="8">
    <source>
        <dbReference type="SAM" id="MobiDB-lite"/>
    </source>
</evidence>
<dbReference type="Pfam" id="PF13919">
    <property type="entry name" value="ASXH"/>
    <property type="match status" value="1"/>
</dbReference>
<organism evidence="10 11">
    <name type="scientific">Echria macrotheca</name>
    <dbReference type="NCBI Taxonomy" id="438768"/>
    <lineage>
        <taxon>Eukaryota</taxon>
        <taxon>Fungi</taxon>
        <taxon>Dikarya</taxon>
        <taxon>Ascomycota</taxon>
        <taxon>Pezizomycotina</taxon>
        <taxon>Sordariomycetes</taxon>
        <taxon>Sordariomycetidae</taxon>
        <taxon>Sordariales</taxon>
        <taxon>Schizotheciaceae</taxon>
        <taxon>Echria</taxon>
    </lineage>
</organism>
<feature type="compositionally biased region" description="Polar residues" evidence="8">
    <location>
        <begin position="1"/>
        <end position="14"/>
    </location>
</feature>
<dbReference type="EMBL" id="MU839827">
    <property type="protein sequence ID" value="KAK1760765.1"/>
    <property type="molecule type" value="Genomic_DNA"/>
</dbReference>
<feature type="region of interest" description="Disordered" evidence="8">
    <location>
        <begin position="180"/>
        <end position="211"/>
    </location>
</feature>
<evidence type="ECO:0000256" key="3">
    <source>
        <dbReference type="ARBA" id="ARBA00022771"/>
    </source>
</evidence>
<name>A0AAJ0BMM3_9PEZI</name>
<evidence type="ECO:0000313" key="11">
    <source>
        <dbReference type="Proteomes" id="UP001239445"/>
    </source>
</evidence>
<evidence type="ECO:0000256" key="4">
    <source>
        <dbReference type="ARBA" id="ARBA00022833"/>
    </source>
</evidence>
<dbReference type="GO" id="GO:0005634">
    <property type="term" value="C:nucleus"/>
    <property type="evidence" value="ECO:0007669"/>
    <property type="project" value="UniProtKB-SubCell"/>
</dbReference>
<keyword evidence="4" id="KW-0862">Zinc</keyword>
<keyword evidence="2" id="KW-0479">Metal-binding</keyword>
<comment type="caution">
    <text evidence="10">The sequence shown here is derived from an EMBL/GenBank/DDBJ whole genome shotgun (WGS) entry which is preliminary data.</text>
</comment>
<evidence type="ECO:0000256" key="5">
    <source>
        <dbReference type="ARBA" id="ARBA00023015"/>
    </source>
</evidence>
<keyword evidence="5" id="KW-0805">Transcription regulation</keyword>
<keyword evidence="7" id="KW-0539">Nucleus</keyword>
<dbReference type="InterPro" id="IPR044867">
    <property type="entry name" value="DEUBAD_dom"/>
</dbReference>
<evidence type="ECO:0000256" key="6">
    <source>
        <dbReference type="ARBA" id="ARBA00023163"/>
    </source>
</evidence>
<comment type="subcellular location">
    <subcellularLocation>
        <location evidence="1">Nucleus</location>
    </subcellularLocation>
</comment>
<evidence type="ECO:0000256" key="7">
    <source>
        <dbReference type="ARBA" id="ARBA00023242"/>
    </source>
</evidence>